<evidence type="ECO:0000313" key="10">
    <source>
        <dbReference type="Proteomes" id="UP000503004"/>
    </source>
</evidence>
<dbReference type="Gene3D" id="1.10.3720.10">
    <property type="entry name" value="MetI-like"/>
    <property type="match status" value="1"/>
</dbReference>
<dbReference type="InterPro" id="IPR000515">
    <property type="entry name" value="MetI-like"/>
</dbReference>
<keyword evidence="2 7" id="KW-0813">Transport</keyword>
<evidence type="ECO:0000256" key="4">
    <source>
        <dbReference type="ARBA" id="ARBA00022692"/>
    </source>
</evidence>
<evidence type="ECO:0000256" key="5">
    <source>
        <dbReference type="ARBA" id="ARBA00022989"/>
    </source>
</evidence>
<keyword evidence="5 7" id="KW-1133">Transmembrane helix</keyword>
<keyword evidence="4 7" id="KW-0812">Transmembrane</keyword>
<dbReference type="GO" id="GO:0005886">
    <property type="term" value="C:plasma membrane"/>
    <property type="evidence" value="ECO:0007669"/>
    <property type="project" value="UniProtKB-SubCell"/>
</dbReference>
<gene>
    <name evidence="9" type="ORF">GNH96_10490</name>
</gene>
<feature type="transmembrane region" description="Helical" evidence="7">
    <location>
        <begin position="217"/>
        <end position="241"/>
    </location>
</feature>
<dbReference type="GO" id="GO:0055085">
    <property type="term" value="P:transmembrane transport"/>
    <property type="evidence" value="ECO:0007669"/>
    <property type="project" value="InterPro"/>
</dbReference>
<feature type="domain" description="ABC transmembrane type-1" evidence="8">
    <location>
        <begin position="65"/>
        <end position="246"/>
    </location>
</feature>
<dbReference type="Pfam" id="PF00528">
    <property type="entry name" value="BPD_transp_1"/>
    <property type="match status" value="1"/>
</dbReference>
<dbReference type="CDD" id="cd06261">
    <property type="entry name" value="TM_PBP2"/>
    <property type="match status" value="1"/>
</dbReference>
<name>A0A858Q948_9GAMM</name>
<dbReference type="InterPro" id="IPR035906">
    <property type="entry name" value="MetI-like_sf"/>
</dbReference>
<protein>
    <submittedName>
        <fullName evidence="9">ABC transporter permease subunit</fullName>
    </submittedName>
</protein>
<evidence type="ECO:0000313" key="9">
    <source>
        <dbReference type="EMBL" id="QJD30360.1"/>
    </source>
</evidence>
<evidence type="ECO:0000256" key="1">
    <source>
        <dbReference type="ARBA" id="ARBA00004651"/>
    </source>
</evidence>
<dbReference type="EMBL" id="CP046565">
    <property type="protein sequence ID" value="QJD30360.1"/>
    <property type="molecule type" value="Genomic_DNA"/>
</dbReference>
<dbReference type="AlphaFoldDB" id="A0A858Q948"/>
<dbReference type="PROSITE" id="PS50928">
    <property type="entry name" value="ABC_TM1"/>
    <property type="match status" value="1"/>
</dbReference>
<feature type="transmembrane region" description="Helical" evidence="7">
    <location>
        <begin position="72"/>
        <end position="90"/>
    </location>
</feature>
<dbReference type="Proteomes" id="UP000503004">
    <property type="component" value="Chromosome"/>
</dbReference>
<dbReference type="KEGG" id="metu:GNH96_10490"/>
<feature type="transmembrane region" description="Helical" evidence="7">
    <location>
        <begin position="102"/>
        <end position="123"/>
    </location>
</feature>
<evidence type="ECO:0000256" key="2">
    <source>
        <dbReference type="ARBA" id="ARBA00022448"/>
    </source>
</evidence>
<proteinExistence type="inferred from homology"/>
<organism evidence="9 10">
    <name type="scientific">Methylococcus geothermalis</name>
    <dbReference type="NCBI Taxonomy" id="2681310"/>
    <lineage>
        <taxon>Bacteria</taxon>
        <taxon>Pseudomonadati</taxon>
        <taxon>Pseudomonadota</taxon>
        <taxon>Gammaproteobacteria</taxon>
        <taxon>Methylococcales</taxon>
        <taxon>Methylococcaceae</taxon>
        <taxon>Methylococcus</taxon>
    </lineage>
</organism>
<evidence type="ECO:0000259" key="8">
    <source>
        <dbReference type="PROSITE" id="PS50928"/>
    </source>
</evidence>
<comment type="subcellular location">
    <subcellularLocation>
        <location evidence="1 7">Cell membrane</location>
        <topology evidence="1 7">Multi-pass membrane protein</topology>
    </subcellularLocation>
</comment>
<evidence type="ECO:0000256" key="6">
    <source>
        <dbReference type="ARBA" id="ARBA00023136"/>
    </source>
</evidence>
<dbReference type="SUPFAM" id="SSF161098">
    <property type="entry name" value="MetI-like"/>
    <property type="match status" value="1"/>
</dbReference>
<dbReference type="PANTHER" id="PTHR30151">
    <property type="entry name" value="ALKANE SULFONATE ABC TRANSPORTER-RELATED, MEMBRANE SUBUNIT"/>
    <property type="match status" value="1"/>
</dbReference>
<evidence type="ECO:0000256" key="3">
    <source>
        <dbReference type="ARBA" id="ARBA00022475"/>
    </source>
</evidence>
<keyword evidence="3" id="KW-1003">Cell membrane</keyword>
<keyword evidence="6 7" id="KW-0472">Membrane</keyword>
<evidence type="ECO:0000256" key="7">
    <source>
        <dbReference type="RuleBase" id="RU363032"/>
    </source>
</evidence>
<dbReference type="PANTHER" id="PTHR30151:SF38">
    <property type="entry name" value="ALIPHATIC SULFONATES TRANSPORT PERMEASE PROTEIN SSUC-RELATED"/>
    <property type="match status" value="1"/>
</dbReference>
<reference evidence="10" key="1">
    <citation type="submission" date="2019-12" db="EMBL/GenBank/DDBJ databases">
        <authorList>
            <person name="Awala S.I."/>
            <person name="Rhee S.K."/>
        </authorList>
    </citation>
    <scope>NUCLEOTIDE SEQUENCE [LARGE SCALE GENOMIC DNA]</scope>
    <source>
        <strain evidence="10">IM1</strain>
    </source>
</reference>
<comment type="similarity">
    <text evidence="7">Belongs to the binding-protein-dependent transport system permease family.</text>
</comment>
<sequence>MIALPGVPSLRSSFYRIYPALSMLVLLGLWHIAANATASATLPSPSAVLTVLAGEVRSGNLFHHLGATLSRLAVSFVLAMSLGSALGVLLGRHPHLDRFFDVWVMLFLNVPALVIIILCYVWFGLGEAAAVTAVVVNKLPNVVVTLREGTRALDRNLLEMAESYRFGRIKTLRHVIAPQLFPFFVAAARNGVALIWKIILVVEILGRSDGMGYQLHLFFQLFDVAGILAYTIAFVGVIQLIEWAIFQPLETRAMRWRR</sequence>
<dbReference type="RefSeq" id="WP_169603633.1">
    <property type="nucleotide sequence ID" value="NZ_CP046565.1"/>
</dbReference>
<accession>A0A858Q948</accession>
<keyword evidence="10" id="KW-1185">Reference proteome</keyword>